<evidence type="ECO:0000256" key="4">
    <source>
        <dbReference type="ARBA" id="ARBA00023002"/>
    </source>
</evidence>
<dbReference type="GeneID" id="28840569"/>
<dbReference type="InterPro" id="IPR051593">
    <property type="entry name" value="Ergosterol_Biosynth_ERG27"/>
</dbReference>
<keyword evidence="3" id="KW-0752">Steroid biosynthesis</keyword>
<dbReference type="PANTHER" id="PTHR43647">
    <property type="entry name" value="DEHYDROGENASE"/>
    <property type="match status" value="1"/>
</dbReference>
<keyword evidence="1" id="KW-0444">Lipid biosynthesis</keyword>
<evidence type="ECO:0000256" key="6">
    <source>
        <dbReference type="ARBA" id="ARBA00023593"/>
    </source>
</evidence>
<organism evidence="7 8">
    <name type="scientific">Pseudogymnoascus verrucosus</name>
    <dbReference type="NCBI Taxonomy" id="342668"/>
    <lineage>
        <taxon>Eukaryota</taxon>
        <taxon>Fungi</taxon>
        <taxon>Dikarya</taxon>
        <taxon>Ascomycota</taxon>
        <taxon>Pezizomycotina</taxon>
        <taxon>Leotiomycetes</taxon>
        <taxon>Thelebolales</taxon>
        <taxon>Thelebolaceae</taxon>
        <taxon>Pseudogymnoascus</taxon>
    </lineage>
</organism>
<name>A0A1B8GF26_9PEZI</name>
<evidence type="ECO:0000313" key="7">
    <source>
        <dbReference type="EMBL" id="OBT94439.1"/>
    </source>
</evidence>
<evidence type="ECO:0000256" key="3">
    <source>
        <dbReference type="ARBA" id="ARBA00022955"/>
    </source>
</evidence>
<dbReference type="GO" id="GO:0005811">
    <property type="term" value="C:lipid droplet"/>
    <property type="evidence" value="ECO:0007669"/>
    <property type="project" value="TreeGrafter"/>
</dbReference>
<protein>
    <recommendedName>
        <fullName evidence="9">3-keto-steroid reductase</fullName>
    </recommendedName>
</protein>
<keyword evidence="8" id="KW-1185">Reference proteome</keyword>
<dbReference type="STRING" id="342668.A0A1B8GF26"/>
<dbReference type="PANTHER" id="PTHR43647:SF1">
    <property type="entry name" value="3-KETO-STEROID REDUCTASE ERG27"/>
    <property type="match status" value="1"/>
</dbReference>
<sequence length="493" mass="54523">MGLPPWTGSSSQRFVLVTGSNSGLGLATCERLIDEFLTSPTRDPLSHLIIVASTRSPRKTAETINSLRQHLQTLAKTSTELEKRASSQSKEYQWRDAVGRVHFLGAEVDLCDLRGIYKFAAQLRGEEGGLSSPDTEDGRPGLKNVIIPRLDVLYLNAGIGGWTGIPWLLAIYKCIVGIPDSFSYWKWFNFPSPAAVVRHQSAFNKSTNAQTEKLTNGDLTEEPPLGEVFCANVFGHYLLTHELMPLLSTSLDREPGDRARVVWVSTLEPDPSDISMDDLQGFTASNPYYGSKRVTDLMAITAKLPAIQPINSDFFAMRDSIAPKPESEDEAEIKLVRPEFYVTQPGILHTNISGMNPFAAFFMALGFYIARVMGSVWHPIVGYLGAVAPVWLGLADQSMLDSLDTRAGPEGKVKWGSSTDWWANERVRMTEVVGWGWSGYVGEKGEKKGRAPHAVDLTPEAREEFVADGRVVWGYLEGLRREWEGRLKIGDAA</sequence>
<reference evidence="8" key="2">
    <citation type="journal article" date="2018" name="Nat. Commun.">
        <title>Extreme sensitivity to ultraviolet light in the fungal pathogen causing white-nose syndrome of bats.</title>
        <authorList>
            <person name="Palmer J.M."/>
            <person name="Drees K.P."/>
            <person name="Foster J.T."/>
            <person name="Lindner D.L."/>
        </authorList>
    </citation>
    <scope>NUCLEOTIDE SEQUENCE [LARGE SCALE GENOMIC DNA]</scope>
    <source>
        <strain evidence="8">UAMH 10579</strain>
    </source>
</reference>
<keyword evidence="2" id="KW-0521">NADP</keyword>
<comment type="similarity">
    <text evidence="6">Belongs to the short-chain dehydrogenases/reductases (SDR) family. ERG27 subfamily.</text>
</comment>
<dbReference type="GO" id="GO:0005789">
    <property type="term" value="C:endoplasmic reticulum membrane"/>
    <property type="evidence" value="ECO:0007669"/>
    <property type="project" value="TreeGrafter"/>
</dbReference>
<dbReference type="OrthoDB" id="9989144at2759"/>
<accession>A0A1B8GF26</accession>
<evidence type="ECO:0008006" key="9">
    <source>
        <dbReference type="Google" id="ProtNLM"/>
    </source>
</evidence>
<evidence type="ECO:0000256" key="1">
    <source>
        <dbReference type="ARBA" id="ARBA00022516"/>
    </source>
</evidence>
<reference evidence="7 8" key="1">
    <citation type="submission" date="2016-03" db="EMBL/GenBank/DDBJ databases">
        <title>Comparative genomics of Pseudogymnoascus destructans, the fungus causing white-nose syndrome of bats.</title>
        <authorList>
            <person name="Palmer J.M."/>
            <person name="Drees K.P."/>
            <person name="Foster J.T."/>
            <person name="Lindner D.L."/>
        </authorList>
    </citation>
    <scope>NUCLEOTIDE SEQUENCE [LARGE SCALE GENOMIC DNA]</scope>
    <source>
        <strain evidence="7 8">UAMH 10579</strain>
    </source>
</reference>
<dbReference type="GO" id="GO:0005741">
    <property type="term" value="C:mitochondrial outer membrane"/>
    <property type="evidence" value="ECO:0007669"/>
    <property type="project" value="TreeGrafter"/>
</dbReference>
<evidence type="ECO:0000256" key="5">
    <source>
        <dbReference type="ARBA" id="ARBA00023098"/>
    </source>
</evidence>
<keyword evidence="5" id="KW-0443">Lipid metabolism</keyword>
<proteinExistence type="inferred from homology"/>
<gene>
    <name evidence="7" type="ORF">VE01_07183</name>
</gene>
<dbReference type="EMBL" id="KV460243">
    <property type="protein sequence ID" value="OBT94439.1"/>
    <property type="molecule type" value="Genomic_DNA"/>
</dbReference>
<dbReference type="GO" id="GO:0006696">
    <property type="term" value="P:ergosterol biosynthetic process"/>
    <property type="evidence" value="ECO:0007669"/>
    <property type="project" value="TreeGrafter"/>
</dbReference>
<evidence type="ECO:0000256" key="2">
    <source>
        <dbReference type="ARBA" id="ARBA00022857"/>
    </source>
</evidence>
<dbReference type="SUPFAM" id="SSF51735">
    <property type="entry name" value="NAD(P)-binding Rossmann-fold domains"/>
    <property type="match status" value="1"/>
</dbReference>
<keyword evidence="4" id="KW-0560">Oxidoreductase</keyword>
<dbReference type="RefSeq" id="XP_018128172.1">
    <property type="nucleotide sequence ID" value="XM_018276618.2"/>
</dbReference>
<dbReference type="Gene3D" id="3.40.50.720">
    <property type="entry name" value="NAD(P)-binding Rossmann-like Domain"/>
    <property type="match status" value="1"/>
</dbReference>
<evidence type="ECO:0000313" key="8">
    <source>
        <dbReference type="Proteomes" id="UP000091956"/>
    </source>
</evidence>
<dbReference type="AlphaFoldDB" id="A0A1B8GF26"/>
<dbReference type="GO" id="GO:0000253">
    <property type="term" value="F:3-beta-hydroxysteroid 3-dehydrogenase (NADP+) activity"/>
    <property type="evidence" value="ECO:0007669"/>
    <property type="project" value="TreeGrafter"/>
</dbReference>
<dbReference type="Proteomes" id="UP000091956">
    <property type="component" value="Unassembled WGS sequence"/>
</dbReference>
<dbReference type="InterPro" id="IPR036291">
    <property type="entry name" value="NAD(P)-bd_dom_sf"/>
</dbReference>